<accession>A0ABY9JV70</accession>
<keyword evidence="2" id="KW-1185">Reference proteome</keyword>
<evidence type="ECO:0000313" key="2">
    <source>
        <dbReference type="Proteomes" id="UP001197974"/>
    </source>
</evidence>
<evidence type="ECO:0000313" key="1">
    <source>
        <dbReference type="EMBL" id="WLR43287.1"/>
    </source>
</evidence>
<dbReference type="EMBL" id="CP129013">
    <property type="protein sequence ID" value="WLR43287.1"/>
    <property type="molecule type" value="Genomic_DNA"/>
</dbReference>
<reference evidence="1 2" key="1">
    <citation type="submission" date="2023-06" db="EMBL/GenBank/DDBJ databases">
        <title>Five Gram-positive bacteria isolated from mangrove sediments in Shenzhen, Guangdong, China.</title>
        <authorList>
            <person name="Yu S."/>
            <person name="Zheng W."/>
            <person name="Huang Y."/>
        </authorList>
    </citation>
    <scope>NUCLEOTIDE SEQUENCE [LARGE SCALE GENOMIC DNA]</scope>
    <source>
        <strain evidence="1 2">SaN35-3</strain>
    </source>
</reference>
<name>A0ABY9JV70_9BACI</name>
<dbReference type="RefSeq" id="WP_226539715.1">
    <property type="nucleotide sequence ID" value="NZ_CP129013.1"/>
</dbReference>
<protein>
    <submittedName>
        <fullName evidence="1">Uncharacterized protein</fullName>
    </submittedName>
</protein>
<proteinExistence type="predicted"/>
<sequence>MTPSLKSIVENLKKQGVQADVIQFSKKNITYLLNVQNNKKQLMAIEN</sequence>
<dbReference type="Proteomes" id="UP001197974">
    <property type="component" value="Chromosome"/>
</dbReference>
<gene>
    <name evidence="1" type="ORF">LC087_03585</name>
</gene>
<organism evidence="1 2">
    <name type="scientific">Bacillus carboniphilus</name>
    <dbReference type="NCBI Taxonomy" id="86663"/>
    <lineage>
        <taxon>Bacteria</taxon>
        <taxon>Bacillati</taxon>
        <taxon>Bacillota</taxon>
        <taxon>Bacilli</taxon>
        <taxon>Bacillales</taxon>
        <taxon>Bacillaceae</taxon>
        <taxon>Bacillus</taxon>
    </lineage>
</organism>